<dbReference type="Proteomes" id="UP000299102">
    <property type="component" value="Unassembled WGS sequence"/>
</dbReference>
<evidence type="ECO:0000313" key="2">
    <source>
        <dbReference type="Proteomes" id="UP000299102"/>
    </source>
</evidence>
<proteinExistence type="predicted"/>
<sequence length="226" mass="25792">MSIRVKLSVTHVRQAIVDDLHGLANDSFDSNATSSGYGPRIERCEEAGDSILPVAFRFCPREVYANAVNSVCVGAGVHTNEAKFQLEIRRCERANPEKTSHMRRRFFWSIFVIIRRDASGPLNAEAITAPHVVSLLRRLPFRVGRRGRGGPGARPASAAKLTFISQPLFTCRFFCQHSQIDLREEDYDSRIYAADSRTWERPSRSHDRYDSEDHIRLNLKNEYVRL</sequence>
<accession>A0A4C1Z3Q7</accession>
<comment type="caution">
    <text evidence="1">The sequence shown here is derived from an EMBL/GenBank/DDBJ whole genome shotgun (WGS) entry which is preliminary data.</text>
</comment>
<dbReference type="EMBL" id="BGZK01001530">
    <property type="protein sequence ID" value="GBP81783.1"/>
    <property type="molecule type" value="Genomic_DNA"/>
</dbReference>
<protein>
    <submittedName>
        <fullName evidence="1">Uncharacterized protein</fullName>
    </submittedName>
</protein>
<name>A0A4C1Z3Q7_EUMVA</name>
<dbReference type="AlphaFoldDB" id="A0A4C1Z3Q7"/>
<gene>
    <name evidence="1" type="ORF">EVAR_66329_1</name>
</gene>
<keyword evidence="2" id="KW-1185">Reference proteome</keyword>
<organism evidence="1 2">
    <name type="scientific">Eumeta variegata</name>
    <name type="common">Bagworm moth</name>
    <name type="synonym">Eumeta japonica</name>
    <dbReference type="NCBI Taxonomy" id="151549"/>
    <lineage>
        <taxon>Eukaryota</taxon>
        <taxon>Metazoa</taxon>
        <taxon>Ecdysozoa</taxon>
        <taxon>Arthropoda</taxon>
        <taxon>Hexapoda</taxon>
        <taxon>Insecta</taxon>
        <taxon>Pterygota</taxon>
        <taxon>Neoptera</taxon>
        <taxon>Endopterygota</taxon>
        <taxon>Lepidoptera</taxon>
        <taxon>Glossata</taxon>
        <taxon>Ditrysia</taxon>
        <taxon>Tineoidea</taxon>
        <taxon>Psychidae</taxon>
        <taxon>Oiketicinae</taxon>
        <taxon>Eumeta</taxon>
    </lineage>
</organism>
<reference evidence="1 2" key="1">
    <citation type="journal article" date="2019" name="Commun. Biol.">
        <title>The bagworm genome reveals a unique fibroin gene that provides high tensile strength.</title>
        <authorList>
            <person name="Kono N."/>
            <person name="Nakamura H."/>
            <person name="Ohtoshi R."/>
            <person name="Tomita M."/>
            <person name="Numata K."/>
            <person name="Arakawa K."/>
        </authorList>
    </citation>
    <scope>NUCLEOTIDE SEQUENCE [LARGE SCALE GENOMIC DNA]</scope>
</reference>
<evidence type="ECO:0000313" key="1">
    <source>
        <dbReference type="EMBL" id="GBP81783.1"/>
    </source>
</evidence>